<feature type="transmembrane region" description="Helical" evidence="7">
    <location>
        <begin position="278"/>
        <end position="303"/>
    </location>
</feature>
<keyword evidence="3" id="KW-1003">Cell membrane</keyword>
<feature type="transmembrane region" description="Helical" evidence="7">
    <location>
        <begin position="415"/>
        <end position="435"/>
    </location>
</feature>
<sequence length="501" mass="53023">MPYANQTTIEAEPGEQSSRQLFFAVFPSIMLPMFLAAIDQTIVATALPAMAGALGDVERISWVVVSYLVATTIAAPVYGRLGDILGRRRLLFVALAIFIVASVLCAIASSIAMLTFARVLQGLGGGGLMTLSQALVGEAVPPRERGRYQGYLASVFVCSSTFGPVAGGWLTQHFGWESVFLVNVPVGFAAIAMAFRLPRRTATAGRMHFDFVGLVLFTLFIAPTLLALEQVQRFDLRALPMMLLLVAIAGASLVLLLRQERRVATPLLPVTLLRQSTIWRADAMAACVGASLVSMITFLPIYLQVVRSTTPGDTGLLMLPLTAFIAFGSLFTGRMVTKTGRTALFPSLGLPVVAAALVVLALFAPQMTLYQLPWLFAVIALTNGTAMPVVQTTVQMLAGPKQLGAAAASVQFSRSIGAAVGTALTGAVLFAVLAANDLETARLFGHIVEEGPKALAGMSAERIAVVQSEIAGAFRAAFLTIACFSGIGALLAWSMPVRRIT</sequence>
<reference evidence="9" key="2">
    <citation type="submission" date="2022-10" db="EMBL/GenBank/DDBJ databases">
        <authorList>
            <person name="Trinh H.N."/>
        </authorList>
    </citation>
    <scope>NUCLEOTIDE SEQUENCE</scope>
    <source>
        <strain evidence="9">RN2-1</strain>
    </source>
</reference>
<evidence type="ECO:0000256" key="4">
    <source>
        <dbReference type="ARBA" id="ARBA00022692"/>
    </source>
</evidence>
<dbReference type="InterPro" id="IPR036259">
    <property type="entry name" value="MFS_trans_sf"/>
</dbReference>
<comment type="caution">
    <text evidence="9">The sequence shown here is derived from an EMBL/GenBank/DDBJ whole genome shotgun (WGS) entry which is preliminary data.</text>
</comment>
<feature type="transmembrane region" description="Helical" evidence="7">
    <location>
        <begin position="59"/>
        <end position="78"/>
    </location>
</feature>
<dbReference type="FunFam" id="1.20.1720.10:FF:000004">
    <property type="entry name" value="EmrB/QacA family drug resistance transporter"/>
    <property type="match status" value="1"/>
</dbReference>
<dbReference type="EMBL" id="JAPDNT010000013">
    <property type="protein sequence ID" value="MCW3475899.1"/>
    <property type="molecule type" value="Genomic_DNA"/>
</dbReference>
<keyword evidence="5 7" id="KW-1133">Transmembrane helix</keyword>
<dbReference type="InterPro" id="IPR011701">
    <property type="entry name" value="MFS"/>
</dbReference>
<feature type="transmembrane region" description="Helical" evidence="7">
    <location>
        <begin position="176"/>
        <end position="195"/>
    </location>
</feature>
<keyword evidence="2" id="KW-0813">Transport</keyword>
<dbReference type="PANTHER" id="PTHR23501">
    <property type="entry name" value="MAJOR FACILITATOR SUPERFAMILY"/>
    <property type="match status" value="1"/>
</dbReference>
<evidence type="ECO:0000313" key="10">
    <source>
        <dbReference type="Proteomes" id="UP001165679"/>
    </source>
</evidence>
<organism evidence="9 10">
    <name type="scientific">Limobrevibacterium gyesilva</name>
    <dbReference type="NCBI Taxonomy" id="2991712"/>
    <lineage>
        <taxon>Bacteria</taxon>
        <taxon>Pseudomonadati</taxon>
        <taxon>Pseudomonadota</taxon>
        <taxon>Alphaproteobacteria</taxon>
        <taxon>Acetobacterales</taxon>
        <taxon>Acetobacteraceae</taxon>
        <taxon>Limobrevibacterium</taxon>
    </lineage>
</organism>
<dbReference type="GO" id="GO:0005886">
    <property type="term" value="C:plasma membrane"/>
    <property type="evidence" value="ECO:0007669"/>
    <property type="project" value="UniProtKB-SubCell"/>
</dbReference>
<evidence type="ECO:0000256" key="3">
    <source>
        <dbReference type="ARBA" id="ARBA00022475"/>
    </source>
</evidence>
<dbReference type="InterPro" id="IPR005829">
    <property type="entry name" value="Sugar_transporter_CS"/>
</dbReference>
<evidence type="ECO:0000256" key="1">
    <source>
        <dbReference type="ARBA" id="ARBA00004651"/>
    </source>
</evidence>
<feature type="transmembrane region" description="Helical" evidence="7">
    <location>
        <begin position="21"/>
        <end position="47"/>
    </location>
</feature>
<dbReference type="PROSITE" id="PS50850">
    <property type="entry name" value="MFS"/>
    <property type="match status" value="1"/>
</dbReference>
<evidence type="ECO:0000256" key="5">
    <source>
        <dbReference type="ARBA" id="ARBA00022989"/>
    </source>
</evidence>
<keyword evidence="6 7" id="KW-0472">Membrane</keyword>
<evidence type="ECO:0000256" key="7">
    <source>
        <dbReference type="SAM" id="Phobius"/>
    </source>
</evidence>
<comment type="subcellular location">
    <subcellularLocation>
        <location evidence="1">Cell membrane</location>
        <topology evidence="1">Multi-pass membrane protein</topology>
    </subcellularLocation>
</comment>
<feature type="transmembrane region" description="Helical" evidence="7">
    <location>
        <begin position="90"/>
        <end position="113"/>
    </location>
</feature>
<feature type="transmembrane region" description="Helical" evidence="7">
    <location>
        <begin position="473"/>
        <end position="493"/>
    </location>
</feature>
<name>A0AA41YLX7_9PROT</name>
<evidence type="ECO:0000256" key="2">
    <source>
        <dbReference type="ARBA" id="ARBA00022448"/>
    </source>
</evidence>
<gene>
    <name evidence="9" type="ORF">OL599_15075</name>
</gene>
<dbReference type="RefSeq" id="WP_264714630.1">
    <property type="nucleotide sequence ID" value="NZ_JAPDNT010000013.1"/>
</dbReference>
<protein>
    <submittedName>
        <fullName evidence="9">MFS transporter</fullName>
    </submittedName>
</protein>
<dbReference type="PANTHER" id="PTHR23501:SF197">
    <property type="entry name" value="COMD"/>
    <property type="match status" value="1"/>
</dbReference>
<keyword evidence="4 7" id="KW-0812">Transmembrane</keyword>
<accession>A0AA41YLX7</accession>
<dbReference type="Gene3D" id="1.20.1720.10">
    <property type="entry name" value="Multidrug resistance protein D"/>
    <property type="match status" value="1"/>
</dbReference>
<dbReference type="InterPro" id="IPR020846">
    <property type="entry name" value="MFS_dom"/>
</dbReference>
<feature type="transmembrane region" description="Helical" evidence="7">
    <location>
        <begin position="119"/>
        <end position="136"/>
    </location>
</feature>
<dbReference type="PRINTS" id="PR01036">
    <property type="entry name" value="TCRTETB"/>
</dbReference>
<evidence type="ECO:0000259" key="8">
    <source>
        <dbReference type="PROSITE" id="PS50850"/>
    </source>
</evidence>
<feature type="transmembrane region" description="Helical" evidence="7">
    <location>
        <begin position="148"/>
        <end position="170"/>
    </location>
</feature>
<feature type="transmembrane region" description="Helical" evidence="7">
    <location>
        <begin position="348"/>
        <end position="368"/>
    </location>
</feature>
<dbReference type="SUPFAM" id="SSF103473">
    <property type="entry name" value="MFS general substrate transporter"/>
    <property type="match status" value="1"/>
</dbReference>
<reference evidence="9" key="1">
    <citation type="submission" date="2022-09" db="EMBL/GenBank/DDBJ databases">
        <title>Rhodovastum sp. nov. RN2-1 isolated from soil in Seongnam, South Korea.</title>
        <authorList>
            <person name="Le N.T."/>
        </authorList>
    </citation>
    <scope>NUCLEOTIDE SEQUENCE</scope>
    <source>
        <strain evidence="9">RN2-1</strain>
    </source>
</reference>
<keyword evidence="10" id="KW-1185">Reference proteome</keyword>
<dbReference type="Proteomes" id="UP001165679">
    <property type="component" value="Unassembled WGS sequence"/>
</dbReference>
<feature type="domain" description="Major facilitator superfamily (MFS) profile" evidence="8">
    <location>
        <begin position="25"/>
        <end position="500"/>
    </location>
</feature>
<proteinExistence type="predicted"/>
<feature type="transmembrane region" description="Helical" evidence="7">
    <location>
        <begin position="238"/>
        <end position="257"/>
    </location>
</feature>
<evidence type="ECO:0000256" key="6">
    <source>
        <dbReference type="ARBA" id="ARBA00023136"/>
    </source>
</evidence>
<dbReference type="GO" id="GO:0022857">
    <property type="term" value="F:transmembrane transporter activity"/>
    <property type="evidence" value="ECO:0007669"/>
    <property type="project" value="InterPro"/>
</dbReference>
<dbReference type="PROSITE" id="PS00217">
    <property type="entry name" value="SUGAR_TRANSPORT_2"/>
    <property type="match status" value="1"/>
</dbReference>
<dbReference type="Pfam" id="PF07690">
    <property type="entry name" value="MFS_1"/>
    <property type="match status" value="1"/>
</dbReference>
<dbReference type="AlphaFoldDB" id="A0AA41YLX7"/>
<feature type="transmembrane region" description="Helical" evidence="7">
    <location>
        <begin position="207"/>
        <end position="226"/>
    </location>
</feature>
<evidence type="ECO:0000313" key="9">
    <source>
        <dbReference type="EMBL" id="MCW3475899.1"/>
    </source>
</evidence>
<feature type="transmembrane region" description="Helical" evidence="7">
    <location>
        <begin position="374"/>
        <end position="394"/>
    </location>
</feature>
<dbReference type="Gene3D" id="1.20.1250.20">
    <property type="entry name" value="MFS general substrate transporter like domains"/>
    <property type="match status" value="1"/>
</dbReference>
<feature type="transmembrane region" description="Helical" evidence="7">
    <location>
        <begin position="315"/>
        <end position="336"/>
    </location>
</feature>